<evidence type="ECO:0000313" key="4">
    <source>
        <dbReference type="Proteomes" id="UP000613160"/>
    </source>
</evidence>
<evidence type="ECO:0000259" key="2">
    <source>
        <dbReference type="Pfam" id="PF07940"/>
    </source>
</evidence>
<reference evidence="3" key="2">
    <citation type="submission" date="2020-09" db="EMBL/GenBank/DDBJ databases">
        <authorList>
            <person name="Sun Q."/>
            <person name="Zhou Y."/>
        </authorList>
    </citation>
    <scope>NUCLEOTIDE SEQUENCE</scope>
    <source>
        <strain evidence="3">CGMCC 1.15493</strain>
    </source>
</reference>
<organism evidence="3 4">
    <name type="scientific">Aureimonas glaciei</name>
    <dbReference type="NCBI Taxonomy" id="1776957"/>
    <lineage>
        <taxon>Bacteria</taxon>
        <taxon>Pseudomonadati</taxon>
        <taxon>Pseudomonadota</taxon>
        <taxon>Alphaproteobacteria</taxon>
        <taxon>Hyphomicrobiales</taxon>
        <taxon>Aurantimonadaceae</taxon>
        <taxon>Aureimonas</taxon>
    </lineage>
</organism>
<dbReference type="EMBL" id="BMJJ01000001">
    <property type="protein sequence ID" value="GGD01821.1"/>
    <property type="molecule type" value="Genomic_DNA"/>
</dbReference>
<reference evidence="3" key="1">
    <citation type="journal article" date="2014" name="Int. J. Syst. Evol. Microbiol.">
        <title>Complete genome sequence of Corynebacterium casei LMG S-19264T (=DSM 44701T), isolated from a smear-ripened cheese.</title>
        <authorList>
            <consortium name="US DOE Joint Genome Institute (JGI-PGF)"/>
            <person name="Walter F."/>
            <person name="Albersmeier A."/>
            <person name="Kalinowski J."/>
            <person name="Ruckert C."/>
        </authorList>
    </citation>
    <scope>NUCLEOTIDE SEQUENCE</scope>
    <source>
        <strain evidence="3">CGMCC 1.15493</strain>
    </source>
</reference>
<evidence type="ECO:0000313" key="3">
    <source>
        <dbReference type="EMBL" id="GGD01821.1"/>
    </source>
</evidence>
<keyword evidence="4" id="KW-1185">Reference proteome</keyword>
<accession>A0A916V1B6</accession>
<dbReference type="InterPro" id="IPR012480">
    <property type="entry name" value="Hepar_II_III_C"/>
</dbReference>
<dbReference type="Gene3D" id="1.50.10.100">
    <property type="entry name" value="Chondroitin AC/alginate lyase"/>
    <property type="match status" value="1"/>
</dbReference>
<proteinExistence type="predicted"/>
<dbReference type="AlphaFoldDB" id="A0A916V1B6"/>
<protein>
    <submittedName>
        <fullName evidence="3">Heparinase II/III family protein</fullName>
    </submittedName>
</protein>
<evidence type="ECO:0000256" key="1">
    <source>
        <dbReference type="ARBA" id="ARBA00004196"/>
    </source>
</evidence>
<dbReference type="InterPro" id="IPR008929">
    <property type="entry name" value="Chondroitin_lyas"/>
</dbReference>
<dbReference type="GO" id="GO:0016829">
    <property type="term" value="F:lyase activity"/>
    <property type="evidence" value="ECO:0007669"/>
    <property type="project" value="InterPro"/>
</dbReference>
<feature type="domain" description="Heparinase II/III-like C-terminal" evidence="2">
    <location>
        <begin position="315"/>
        <end position="557"/>
    </location>
</feature>
<dbReference type="Pfam" id="PF07940">
    <property type="entry name" value="Hepar_II_III_C"/>
    <property type="match status" value="1"/>
</dbReference>
<comment type="subcellular location">
    <subcellularLocation>
        <location evidence="1">Cell envelope</location>
    </subcellularLocation>
</comment>
<comment type="caution">
    <text evidence="3">The sequence shown here is derived from an EMBL/GenBank/DDBJ whole genome shotgun (WGS) entry which is preliminary data.</text>
</comment>
<gene>
    <name evidence="3" type="ORF">GCM10011335_00490</name>
</gene>
<dbReference type="GO" id="GO:0030313">
    <property type="term" value="C:cell envelope"/>
    <property type="evidence" value="ECO:0007669"/>
    <property type="project" value="UniProtKB-SubCell"/>
</dbReference>
<name>A0A916V1B6_9HYPH</name>
<sequence length="563" mass="61228">MAAQLAEEPQLAALMLKEAWRRARRRLRIGPLYRWRFAGGAPDRLLVTPTELRRGDPLIAADLYAGKFYFSGRLVDTAGQSPFQAVPPTPGWNAELQSFEWLRHLSAAGDALAAANARALVADWQRQAGSAIAGRSHEVDVAARRAIAWLTNANLILADADLAFYRRFLRSLAREMRFLRSVAPEAPDGLPRLRARIALAYLSLCLPTGVAHMRSAARHLSDELDRQILADGVHLSRNPAMGLVILADLLPLRQTFAEQNQPVPKGLIGAIDRMLPALRFFRHGDGALALFNGAGVSEAHLMTALLRHDETLGDPISHARPSGYQRLAAGGTVVIADTGMPPPIALSGEAHAGTLAFEFSSGAHRFVVNCGAPARQDADWRRLARTTAAHSTLTVADHSSARFSSPGLVERFLGAPLIGGPRRVPVSRDDSDAGQRFTAAHDGYAARFGLAHERTLFLARGGGLIEGADRLFPAGKRPVRLPDRTPAALRFHLHPGVAALRTGEGVTLAAGREEWHFSASAPVEIEDSIFFADNSGARRTLQIVVPFDPRDHDAITWRFVKRR</sequence>
<dbReference type="RefSeq" id="WP_188848403.1">
    <property type="nucleotide sequence ID" value="NZ_BMJJ01000001.1"/>
</dbReference>
<dbReference type="Proteomes" id="UP000613160">
    <property type="component" value="Unassembled WGS sequence"/>
</dbReference>
<dbReference type="Gene3D" id="2.70.98.70">
    <property type="match status" value="1"/>
</dbReference>